<proteinExistence type="predicted"/>
<dbReference type="AlphaFoldDB" id="A0A6A3YRG3"/>
<feature type="compositionally biased region" description="Low complexity" evidence="1">
    <location>
        <begin position="16"/>
        <end position="25"/>
    </location>
</feature>
<protein>
    <submittedName>
        <fullName evidence="4">Uncharacterized protein</fullName>
    </submittedName>
</protein>
<evidence type="ECO:0000313" key="3">
    <source>
        <dbReference type="EMBL" id="KAE9094738.1"/>
    </source>
</evidence>
<dbReference type="EMBL" id="QXGF01000794">
    <property type="protein sequence ID" value="KAE8935553.1"/>
    <property type="molecule type" value="Genomic_DNA"/>
</dbReference>
<evidence type="ECO:0000313" key="6">
    <source>
        <dbReference type="Proteomes" id="UP000429523"/>
    </source>
</evidence>
<dbReference type="Proteomes" id="UP000429523">
    <property type="component" value="Unassembled WGS sequence"/>
</dbReference>
<dbReference type="EMBL" id="QXGD01000828">
    <property type="protein sequence ID" value="KAE9223179.1"/>
    <property type="molecule type" value="Genomic_DNA"/>
</dbReference>
<evidence type="ECO:0000313" key="8">
    <source>
        <dbReference type="Proteomes" id="UP000440367"/>
    </source>
</evidence>
<organism evidence="4 8">
    <name type="scientific">Phytophthora fragariae</name>
    <dbReference type="NCBI Taxonomy" id="53985"/>
    <lineage>
        <taxon>Eukaryota</taxon>
        <taxon>Sar</taxon>
        <taxon>Stramenopiles</taxon>
        <taxon>Oomycota</taxon>
        <taxon>Peronosporomycetes</taxon>
        <taxon>Peronosporales</taxon>
        <taxon>Peronosporaceae</taxon>
        <taxon>Phytophthora</taxon>
    </lineage>
</organism>
<evidence type="ECO:0000313" key="2">
    <source>
        <dbReference type="EMBL" id="KAE8935553.1"/>
    </source>
</evidence>
<feature type="compositionally biased region" description="Basic and acidic residues" evidence="1">
    <location>
        <begin position="1"/>
        <end position="10"/>
    </location>
</feature>
<dbReference type="Proteomes" id="UP000437068">
    <property type="component" value="Unassembled WGS sequence"/>
</dbReference>
<evidence type="ECO:0000256" key="1">
    <source>
        <dbReference type="SAM" id="MobiDB-lite"/>
    </source>
</evidence>
<dbReference type="Proteomes" id="UP000488956">
    <property type="component" value="Unassembled WGS sequence"/>
</dbReference>
<evidence type="ECO:0000313" key="9">
    <source>
        <dbReference type="Proteomes" id="UP000488956"/>
    </source>
</evidence>
<evidence type="ECO:0000313" key="7">
    <source>
        <dbReference type="Proteomes" id="UP000437068"/>
    </source>
</evidence>
<evidence type="ECO:0000313" key="4">
    <source>
        <dbReference type="EMBL" id="KAE9223179.1"/>
    </source>
</evidence>
<comment type="caution">
    <text evidence="4">The sequence shown here is derived from an EMBL/GenBank/DDBJ whole genome shotgun (WGS) entry which is preliminary data.</text>
</comment>
<dbReference type="EMBL" id="QXGE01001091">
    <property type="protein sequence ID" value="KAE9297987.1"/>
    <property type="molecule type" value="Genomic_DNA"/>
</dbReference>
<gene>
    <name evidence="5" type="ORF">PF001_g16136</name>
    <name evidence="4" type="ORF">PF002_g15047</name>
    <name evidence="2" type="ORF">PF009_g14508</name>
    <name evidence="3" type="ORF">PF010_g16977</name>
</gene>
<evidence type="ECO:0000313" key="5">
    <source>
        <dbReference type="EMBL" id="KAE9297987.1"/>
    </source>
</evidence>
<name>A0A6A3YRG3_9STRA</name>
<sequence>MAALRRRDVDGDVSPAEEGGMMAGGDADLAESATREAKVMTTSDQLEPALIQLGAELGDEQLQAFGSMAKVWSAVKQAKRDMKKRQVA</sequence>
<feature type="region of interest" description="Disordered" evidence="1">
    <location>
        <begin position="1"/>
        <end position="25"/>
    </location>
</feature>
<dbReference type="EMBL" id="QXFX01001196">
    <property type="protein sequence ID" value="KAE9094738.1"/>
    <property type="molecule type" value="Genomic_DNA"/>
</dbReference>
<reference evidence="6 7" key="1">
    <citation type="submission" date="2018-08" db="EMBL/GenBank/DDBJ databases">
        <title>Genomic investigation of the strawberry pathogen Phytophthora fragariae indicates pathogenicity is determined by transcriptional variation in three key races.</title>
        <authorList>
            <person name="Adams T.M."/>
            <person name="Armitage A.D."/>
            <person name="Sobczyk M.K."/>
            <person name="Bates H.J."/>
            <person name="Dunwell J.M."/>
            <person name="Nellist C.F."/>
            <person name="Harrison R.J."/>
        </authorList>
    </citation>
    <scope>NUCLEOTIDE SEQUENCE [LARGE SCALE GENOMIC DNA]</scope>
    <source>
        <strain evidence="5 7">A4</strain>
        <strain evidence="4 8">BC-1</strain>
        <strain evidence="2 6">NOV-9</strain>
        <strain evidence="3 9">ONT-3</strain>
    </source>
</reference>
<accession>A0A6A3YRG3</accession>
<dbReference type="Proteomes" id="UP000440367">
    <property type="component" value="Unassembled WGS sequence"/>
</dbReference>